<keyword evidence="3 4" id="KW-0620">Polyamine biosynthesis</keyword>
<dbReference type="NCBIfam" id="NF037959">
    <property type="entry name" value="MFS_SpdSyn"/>
    <property type="match status" value="1"/>
</dbReference>
<dbReference type="SUPFAM" id="SSF53335">
    <property type="entry name" value="S-adenosyl-L-methionine-dependent methyltransferases"/>
    <property type="match status" value="1"/>
</dbReference>
<organism evidence="6 7">
    <name type="scientific">Paraburkholderia monticola</name>
    <dbReference type="NCBI Taxonomy" id="1399968"/>
    <lineage>
        <taxon>Bacteria</taxon>
        <taxon>Pseudomonadati</taxon>
        <taxon>Pseudomonadota</taxon>
        <taxon>Betaproteobacteria</taxon>
        <taxon>Burkholderiales</taxon>
        <taxon>Burkholderiaceae</taxon>
        <taxon>Paraburkholderia</taxon>
    </lineage>
</organism>
<feature type="active site" description="Proton acceptor" evidence="4">
    <location>
        <position position="147"/>
    </location>
</feature>
<name>A0A149PKM7_9BURK</name>
<dbReference type="GO" id="GO:0006596">
    <property type="term" value="P:polyamine biosynthetic process"/>
    <property type="evidence" value="ECO:0007669"/>
    <property type="project" value="UniProtKB-UniRule"/>
</dbReference>
<keyword evidence="2 4" id="KW-0808">Transferase</keyword>
<dbReference type="PROSITE" id="PS51006">
    <property type="entry name" value="PABS_2"/>
    <property type="match status" value="1"/>
</dbReference>
<dbReference type="PANTHER" id="PTHR43317">
    <property type="entry name" value="THERMOSPERMINE SYNTHASE ACAULIS5"/>
    <property type="match status" value="1"/>
</dbReference>
<proteinExistence type="inferred from homology"/>
<evidence type="ECO:0000313" key="7">
    <source>
        <dbReference type="Proteomes" id="UP000075613"/>
    </source>
</evidence>
<comment type="caution">
    <text evidence="6">The sequence shown here is derived from an EMBL/GenBank/DDBJ whole genome shotgun (WGS) entry which is preliminary data.</text>
</comment>
<evidence type="ECO:0000256" key="3">
    <source>
        <dbReference type="ARBA" id="ARBA00023115"/>
    </source>
</evidence>
<dbReference type="AlphaFoldDB" id="A0A149PKM7"/>
<dbReference type="EMBL" id="LRBG01000031">
    <property type="protein sequence ID" value="KXU85590.1"/>
    <property type="molecule type" value="Genomic_DNA"/>
</dbReference>
<comment type="similarity">
    <text evidence="1">Belongs to the spermidine/spermine synthase family.</text>
</comment>
<evidence type="ECO:0000313" key="6">
    <source>
        <dbReference type="EMBL" id="KXU85590.1"/>
    </source>
</evidence>
<dbReference type="RefSeq" id="WP_062130395.1">
    <property type="nucleotide sequence ID" value="NZ_LRBG01000031.1"/>
</dbReference>
<evidence type="ECO:0000259" key="5">
    <source>
        <dbReference type="PROSITE" id="PS51006"/>
    </source>
</evidence>
<dbReference type="Proteomes" id="UP000075613">
    <property type="component" value="Unassembled WGS sequence"/>
</dbReference>
<evidence type="ECO:0000256" key="4">
    <source>
        <dbReference type="PROSITE-ProRule" id="PRU00354"/>
    </source>
</evidence>
<gene>
    <name evidence="6" type="ORF">CI15_20770</name>
</gene>
<evidence type="ECO:0000256" key="1">
    <source>
        <dbReference type="ARBA" id="ARBA00007867"/>
    </source>
</evidence>
<accession>A0A149PKM7</accession>
<protein>
    <submittedName>
        <fullName evidence="6">Spermidine synthase</fullName>
    </submittedName>
</protein>
<dbReference type="STRING" id="1399968.CI15_20770"/>
<dbReference type="InterPro" id="IPR029063">
    <property type="entry name" value="SAM-dependent_MTases_sf"/>
</dbReference>
<reference evidence="6 7" key="1">
    <citation type="journal article" date="2015" name="Int. J. Syst. Evol. Microbiol.">
        <title>Burkholderia monticola sp. nov., isolated from mountain soil.</title>
        <authorList>
            <person name="Baek I."/>
            <person name="Seo B."/>
            <person name="Lee I."/>
            <person name="Yi H."/>
            <person name="Chun J."/>
        </authorList>
    </citation>
    <scope>NUCLEOTIDE SEQUENCE [LARGE SCALE GENOMIC DNA]</scope>
    <source>
        <strain evidence="6 7">JC2948</strain>
    </source>
</reference>
<dbReference type="PANTHER" id="PTHR43317:SF11">
    <property type="entry name" value="POLYAMINE AMINOPROPYLTRANSFERASE 2"/>
    <property type="match status" value="1"/>
</dbReference>
<dbReference type="CDD" id="cd02440">
    <property type="entry name" value="AdoMet_MTases"/>
    <property type="match status" value="1"/>
</dbReference>
<dbReference type="Pfam" id="PF01564">
    <property type="entry name" value="Spermine_synth"/>
    <property type="match status" value="1"/>
</dbReference>
<dbReference type="OrthoDB" id="117774at2"/>
<dbReference type="GO" id="GO:0016740">
    <property type="term" value="F:transferase activity"/>
    <property type="evidence" value="ECO:0007669"/>
    <property type="project" value="UniProtKB-UniRule"/>
</dbReference>
<dbReference type="Gene3D" id="3.40.50.150">
    <property type="entry name" value="Vaccinia Virus protein VP39"/>
    <property type="match status" value="1"/>
</dbReference>
<sequence>MDGDRTSLDAFREFLSTTPSEERPFVLETQHGLSLHFDHFSTQSFMSLTAPDRLALPYTRTMMGFLLLQSDPRHICMIGLGGGSLAKYCYRHLPQARTTAVEINPQVIALRDVFRIPADDTRFEVICADGAEYIHRAGMLTDVILLDAYQEKGMPDQCTSADFFAACRARLTDSGVLVVNLMADDPVLPSHVERLASAFGTSYSVVRCRDVGNYVAFAWKGARRLPARRELYERARAPVWDGAPELLSTARGLKDGECLDWQRFIWRDQEQGYWKIGV</sequence>
<feature type="domain" description="PABS" evidence="5">
    <location>
        <begin position="1"/>
        <end position="227"/>
    </location>
</feature>
<keyword evidence="7" id="KW-1185">Reference proteome</keyword>
<evidence type="ECO:0000256" key="2">
    <source>
        <dbReference type="ARBA" id="ARBA00022679"/>
    </source>
</evidence>
<dbReference type="InterPro" id="IPR030374">
    <property type="entry name" value="PABS"/>
</dbReference>